<protein>
    <recommendedName>
        <fullName evidence="1">Core domain-containing protein</fullName>
    </recommendedName>
</protein>
<name>A0A2P6MFW7_ALKUR</name>
<reference evidence="2 3" key="1">
    <citation type="submission" date="2018-03" db="EMBL/GenBank/DDBJ databases">
        <title>Bacillus urumqiensis sp. nov., a moderately haloalkaliphilic bacterium isolated from a salt lake.</title>
        <authorList>
            <person name="Zhao B."/>
            <person name="Liao Z."/>
        </authorList>
    </citation>
    <scope>NUCLEOTIDE SEQUENCE [LARGE SCALE GENOMIC DNA]</scope>
    <source>
        <strain evidence="2 3">BZ-SZ-XJ18</strain>
    </source>
</reference>
<dbReference type="RefSeq" id="WP_105959696.1">
    <property type="nucleotide sequence ID" value="NZ_PVNS01000010.1"/>
</dbReference>
<gene>
    <name evidence="2" type="ORF">C6I21_11905</name>
</gene>
<dbReference type="Proteomes" id="UP000243650">
    <property type="component" value="Unassembled WGS sequence"/>
</dbReference>
<feature type="domain" description="Core" evidence="1">
    <location>
        <begin position="5"/>
        <end position="110"/>
    </location>
</feature>
<proteinExistence type="predicted"/>
<dbReference type="InterPro" id="IPR035903">
    <property type="entry name" value="HesB-like_dom_sf"/>
</dbReference>
<comment type="caution">
    <text evidence="2">The sequence shown here is derived from an EMBL/GenBank/DDBJ whole genome shotgun (WGS) entry which is preliminary data.</text>
</comment>
<evidence type="ECO:0000313" key="2">
    <source>
        <dbReference type="EMBL" id="PRO65140.1"/>
    </source>
</evidence>
<accession>A0A2P6MFW7</accession>
<evidence type="ECO:0000313" key="3">
    <source>
        <dbReference type="Proteomes" id="UP000243650"/>
    </source>
</evidence>
<keyword evidence="3" id="KW-1185">Reference proteome</keyword>
<dbReference type="Gene3D" id="2.60.300.12">
    <property type="entry name" value="HesB-like domain"/>
    <property type="match status" value="1"/>
</dbReference>
<evidence type="ECO:0000259" key="1">
    <source>
        <dbReference type="Pfam" id="PF01521"/>
    </source>
</evidence>
<sequence length="112" mass="12997">MMDVELKMTPDAEAYVTERWKETNDVLFIYYSTEETDCISCGSHELYQIKQENVPEDAVFLQSPFDDIRVCISGGVEWLYEDTLQLTYREVSGTLSLQTKNEILSPRMRLQG</sequence>
<dbReference type="EMBL" id="PVNS01000010">
    <property type="protein sequence ID" value="PRO65140.1"/>
    <property type="molecule type" value="Genomic_DNA"/>
</dbReference>
<organism evidence="2 3">
    <name type="scientific">Alkalicoccus urumqiensis</name>
    <name type="common">Bacillus urumqiensis</name>
    <dbReference type="NCBI Taxonomy" id="1548213"/>
    <lineage>
        <taxon>Bacteria</taxon>
        <taxon>Bacillati</taxon>
        <taxon>Bacillota</taxon>
        <taxon>Bacilli</taxon>
        <taxon>Bacillales</taxon>
        <taxon>Bacillaceae</taxon>
        <taxon>Alkalicoccus</taxon>
    </lineage>
</organism>
<dbReference type="AlphaFoldDB" id="A0A2P6MFW7"/>
<dbReference type="InterPro" id="IPR000361">
    <property type="entry name" value="ATAP_core_dom"/>
</dbReference>
<dbReference type="Pfam" id="PF01521">
    <property type="entry name" value="Fe-S_biosyn"/>
    <property type="match status" value="1"/>
</dbReference>
<dbReference type="SUPFAM" id="SSF89360">
    <property type="entry name" value="HesB-like domain"/>
    <property type="match status" value="1"/>
</dbReference>